<dbReference type="HOGENOM" id="CLU_3157150_0_0_0"/>
<proteinExistence type="predicted"/>
<dbReference type="STRING" id="243090.RB10021"/>
<evidence type="ECO:0000313" key="1">
    <source>
        <dbReference type="EMBL" id="CAD76581.1"/>
    </source>
</evidence>
<dbReference type="AlphaFoldDB" id="Q7UKQ1"/>
<dbReference type="InParanoid" id="Q7UKQ1"/>
<dbReference type="EMBL" id="BX294150">
    <property type="protein sequence ID" value="CAD76581.1"/>
    <property type="molecule type" value="Genomic_DNA"/>
</dbReference>
<name>Q7UKQ1_RHOBA</name>
<accession>Q7UKQ1</accession>
<keyword evidence="2" id="KW-1185">Reference proteome</keyword>
<organism evidence="1 2">
    <name type="scientific">Rhodopirellula baltica (strain DSM 10527 / NCIMB 13988 / SH1)</name>
    <dbReference type="NCBI Taxonomy" id="243090"/>
    <lineage>
        <taxon>Bacteria</taxon>
        <taxon>Pseudomonadati</taxon>
        <taxon>Planctomycetota</taxon>
        <taxon>Planctomycetia</taxon>
        <taxon>Pirellulales</taxon>
        <taxon>Pirellulaceae</taxon>
        <taxon>Rhodopirellula</taxon>
    </lineage>
</organism>
<reference evidence="1 2" key="1">
    <citation type="journal article" date="2003" name="Proc. Natl. Acad. Sci. U.S.A.">
        <title>Complete genome sequence of the marine planctomycete Pirellula sp. strain 1.</title>
        <authorList>
            <person name="Gloeckner F.O."/>
            <person name="Kube M."/>
            <person name="Bauer M."/>
            <person name="Teeling H."/>
            <person name="Lombardot T."/>
            <person name="Ludwig W."/>
            <person name="Gade D."/>
            <person name="Beck A."/>
            <person name="Borzym K."/>
            <person name="Heitmann K."/>
            <person name="Rabus R."/>
            <person name="Schlesner H."/>
            <person name="Amann R."/>
            <person name="Reinhardt R."/>
        </authorList>
    </citation>
    <scope>NUCLEOTIDE SEQUENCE [LARGE SCALE GENOMIC DNA]</scope>
    <source>
        <strain evidence="2">DSM 10527 / NCIMB 13988 / SH1</strain>
    </source>
</reference>
<dbReference type="Proteomes" id="UP000001025">
    <property type="component" value="Chromosome"/>
</dbReference>
<evidence type="ECO:0000313" key="2">
    <source>
        <dbReference type="Proteomes" id="UP000001025"/>
    </source>
</evidence>
<protein>
    <submittedName>
        <fullName evidence="1">Uncharacterized protein</fullName>
    </submittedName>
</protein>
<dbReference type="EnsemblBacteria" id="CAD76581">
    <property type="protein sequence ID" value="CAD76581"/>
    <property type="gene ID" value="RB10021"/>
</dbReference>
<dbReference type="KEGG" id="rba:RB10021"/>
<gene>
    <name evidence="1" type="ordered locus">RB10021</name>
</gene>
<sequence length="48" mass="5318">MPIQPSAGTKFNARSMPSPLVPPSIAIRSPARSIFRYPHTFDLELKHG</sequence>